<gene>
    <name evidence="2" type="ORF">C2G38_2156174</name>
</gene>
<keyword evidence="2" id="KW-0418">Kinase</keyword>
<dbReference type="PANTHER" id="PTHR44329">
    <property type="entry name" value="SERINE/THREONINE-PROTEIN KINASE TNNI3K-RELATED"/>
    <property type="match status" value="1"/>
</dbReference>
<evidence type="ECO:0000313" key="2">
    <source>
        <dbReference type="EMBL" id="RIB29103.1"/>
    </source>
</evidence>
<organism evidence="2 3">
    <name type="scientific">Gigaspora rosea</name>
    <dbReference type="NCBI Taxonomy" id="44941"/>
    <lineage>
        <taxon>Eukaryota</taxon>
        <taxon>Fungi</taxon>
        <taxon>Fungi incertae sedis</taxon>
        <taxon>Mucoromycota</taxon>
        <taxon>Glomeromycotina</taxon>
        <taxon>Glomeromycetes</taxon>
        <taxon>Diversisporales</taxon>
        <taxon>Gigasporaceae</taxon>
        <taxon>Gigaspora</taxon>
    </lineage>
</organism>
<dbReference type="Proteomes" id="UP000266673">
    <property type="component" value="Unassembled WGS sequence"/>
</dbReference>
<dbReference type="STRING" id="44941.A0A397W9H7"/>
<dbReference type="InterPro" id="IPR011009">
    <property type="entry name" value="Kinase-like_dom_sf"/>
</dbReference>
<dbReference type="Pfam" id="PF07714">
    <property type="entry name" value="PK_Tyr_Ser-Thr"/>
    <property type="match status" value="1"/>
</dbReference>
<keyword evidence="3" id="KW-1185">Reference proteome</keyword>
<dbReference type="GO" id="GO:0005524">
    <property type="term" value="F:ATP binding"/>
    <property type="evidence" value="ECO:0007669"/>
    <property type="project" value="InterPro"/>
</dbReference>
<evidence type="ECO:0000313" key="3">
    <source>
        <dbReference type="Proteomes" id="UP000266673"/>
    </source>
</evidence>
<dbReference type="PROSITE" id="PS50011">
    <property type="entry name" value="PROTEIN_KINASE_DOM"/>
    <property type="match status" value="1"/>
</dbReference>
<sequence length="402" mass="45863">MSNFLNGQCAKCNDYNSSRVWCSKCDNKLLTKGWSSGDLEVDNCIKPFQLQTLSYKDAIEWIPFDKLNNIQKIGEGGNGIVYSAIWLDGIRVVRGYSDIKPKCVRQRKPSSMVALKTLHGSSTSECLEEFENLMECRIKGIGLMIYGLTYNMKTNKYLIVYQFANKGNLHEYLVSNFKEFKWESKLEQLLYISYDLSQIHEAGFTHKDIHSGNILLHLDDNPLLNRLYSYIADLGLSRRKNGHGSKKVHGVLRYIAPEVLISGQFTQASDIYGLGAIMPEISTGKRPFYDISDEEIPNMTLNGSLPEFAPETPDCYIELAKKCMNSDPLKRPSAKTVSLELFHLHWIISKPSKTIEEFEIKKKFLYSDEINKKSTTNLIDHSNFTDTSKIIDTPKTEGKYRI</sequence>
<dbReference type="EMBL" id="QKWP01000046">
    <property type="protein sequence ID" value="RIB29103.1"/>
    <property type="molecule type" value="Genomic_DNA"/>
</dbReference>
<dbReference type="SUPFAM" id="SSF56112">
    <property type="entry name" value="Protein kinase-like (PK-like)"/>
    <property type="match status" value="1"/>
</dbReference>
<comment type="caution">
    <text evidence="2">The sequence shown here is derived from an EMBL/GenBank/DDBJ whole genome shotgun (WGS) entry which is preliminary data.</text>
</comment>
<accession>A0A397W9H7</accession>
<dbReference type="Gene3D" id="1.10.510.10">
    <property type="entry name" value="Transferase(Phosphotransferase) domain 1"/>
    <property type="match status" value="1"/>
</dbReference>
<dbReference type="InterPro" id="IPR051681">
    <property type="entry name" value="Ser/Thr_Kinases-Pseudokinases"/>
</dbReference>
<reference evidence="2 3" key="1">
    <citation type="submission" date="2018-06" db="EMBL/GenBank/DDBJ databases">
        <title>Comparative genomics reveals the genomic features of Rhizophagus irregularis, R. cerebriforme, R. diaphanum and Gigaspora rosea, and their symbiotic lifestyle signature.</title>
        <authorList>
            <person name="Morin E."/>
            <person name="San Clemente H."/>
            <person name="Chen E.C.H."/>
            <person name="De La Providencia I."/>
            <person name="Hainaut M."/>
            <person name="Kuo A."/>
            <person name="Kohler A."/>
            <person name="Murat C."/>
            <person name="Tang N."/>
            <person name="Roy S."/>
            <person name="Loubradou J."/>
            <person name="Henrissat B."/>
            <person name="Grigoriev I.V."/>
            <person name="Corradi N."/>
            <person name="Roux C."/>
            <person name="Martin F.M."/>
        </authorList>
    </citation>
    <scope>NUCLEOTIDE SEQUENCE [LARGE SCALE GENOMIC DNA]</scope>
    <source>
        <strain evidence="2 3">DAOM 194757</strain>
    </source>
</reference>
<dbReference type="GO" id="GO:0004674">
    <property type="term" value="F:protein serine/threonine kinase activity"/>
    <property type="evidence" value="ECO:0007669"/>
    <property type="project" value="TreeGrafter"/>
</dbReference>
<proteinExistence type="predicted"/>
<protein>
    <submittedName>
        <fullName evidence="2">Kinase-like domain-containing protein</fullName>
    </submittedName>
</protein>
<dbReference type="OrthoDB" id="122279at2759"/>
<evidence type="ECO:0000259" key="1">
    <source>
        <dbReference type="PROSITE" id="PS50011"/>
    </source>
</evidence>
<dbReference type="InterPro" id="IPR001245">
    <property type="entry name" value="Ser-Thr/Tyr_kinase_cat_dom"/>
</dbReference>
<feature type="domain" description="Protein kinase" evidence="1">
    <location>
        <begin position="67"/>
        <end position="348"/>
    </location>
</feature>
<dbReference type="InterPro" id="IPR000719">
    <property type="entry name" value="Prot_kinase_dom"/>
</dbReference>
<dbReference type="AlphaFoldDB" id="A0A397W9H7"/>
<name>A0A397W9H7_9GLOM</name>
<keyword evidence="2" id="KW-0808">Transferase</keyword>